<evidence type="ECO:0000313" key="2">
    <source>
        <dbReference type="Proteomes" id="UP001177260"/>
    </source>
</evidence>
<evidence type="ECO:0000313" key="1">
    <source>
        <dbReference type="EMBL" id="KAK1143412.1"/>
    </source>
</evidence>
<sequence>MPVKWTPENDQLLLLKILETHDLSVDPKRVADAWPTTVENGKEIDRPTPRAITERLVRMRKTTCNSNDGHFSISKGNNASGPSTPRRLRAAGPKTPSSRRKRPSPAGDADSNGSKAVEDGNTPTKKPSRLNSNGGQLGQIGSALKLEATLKVEDDDEVSFVGQESPVKRLRKASALPSGMVSYKVDDDDDDEDADEDMESSASEYTPDHVREENEDLYV</sequence>
<dbReference type="Proteomes" id="UP001177260">
    <property type="component" value="Unassembled WGS sequence"/>
</dbReference>
<proteinExistence type="predicted"/>
<comment type="caution">
    <text evidence="1">The sequence shown here is derived from an EMBL/GenBank/DDBJ whole genome shotgun (WGS) entry which is preliminary data.</text>
</comment>
<reference evidence="1 2" key="1">
    <citation type="journal article" date="2023" name="ACS Omega">
        <title>Identification of the Neoaspergillic Acid Biosynthesis Gene Cluster by Establishing an In Vitro CRISPR-Ribonucleoprotein Genetic System in Aspergillus melleus.</title>
        <authorList>
            <person name="Yuan B."/>
            <person name="Grau M.F."/>
            <person name="Murata R.M."/>
            <person name="Torok T."/>
            <person name="Venkateswaran K."/>
            <person name="Stajich J.E."/>
            <person name="Wang C.C.C."/>
        </authorList>
    </citation>
    <scope>NUCLEOTIDE SEQUENCE [LARGE SCALE GENOMIC DNA]</scope>
    <source>
        <strain evidence="1 2">IMV 1140</strain>
    </source>
</reference>
<protein>
    <submittedName>
        <fullName evidence="1">Uncharacterized protein</fullName>
    </submittedName>
</protein>
<accession>A0ACC3B022</accession>
<dbReference type="EMBL" id="JAOPJF010000040">
    <property type="protein sequence ID" value="KAK1143412.1"/>
    <property type="molecule type" value="Genomic_DNA"/>
</dbReference>
<gene>
    <name evidence="1" type="ORF">N8T08_006740</name>
</gene>
<keyword evidence="2" id="KW-1185">Reference proteome</keyword>
<organism evidence="1 2">
    <name type="scientific">Aspergillus melleus</name>
    <dbReference type="NCBI Taxonomy" id="138277"/>
    <lineage>
        <taxon>Eukaryota</taxon>
        <taxon>Fungi</taxon>
        <taxon>Dikarya</taxon>
        <taxon>Ascomycota</taxon>
        <taxon>Pezizomycotina</taxon>
        <taxon>Eurotiomycetes</taxon>
        <taxon>Eurotiomycetidae</taxon>
        <taxon>Eurotiales</taxon>
        <taxon>Aspergillaceae</taxon>
        <taxon>Aspergillus</taxon>
        <taxon>Aspergillus subgen. Circumdati</taxon>
    </lineage>
</organism>
<name>A0ACC3B022_9EURO</name>